<reference evidence="1" key="1">
    <citation type="journal article" date="2019" name="MBio">
        <title>Virus Genomes from Deep Sea Sediments Expand the Ocean Megavirome and Support Independent Origins of Viral Gigantism.</title>
        <authorList>
            <person name="Backstrom D."/>
            <person name="Yutin N."/>
            <person name="Jorgensen S.L."/>
            <person name="Dharamshi J."/>
            <person name="Homa F."/>
            <person name="Zaremba-Niedwiedzka K."/>
            <person name="Spang A."/>
            <person name="Wolf Y.I."/>
            <person name="Koonin E.V."/>
            <person name="Ettema T.J."/>
        </authorList>
    </citation>
    <scope>NUCLEOTIDE SEQUENCE</scope>
</reference>
<gene>
    <name evidence="1" type="ORF">LCPAC403_00950</name>
</gene>
<protein>
    <submittedName>
        <fullName evidence="1">Uncharacterized protein</fullName>
    </submittedName>
</protein>
<sequence length="157" mass="18719">MDITADDKLDTFIWFMIRRYRETKDNPFWVKSESFRKTHYIQKQDHETLSFKSMNGNSKFIKLTMKEYPSAIFALLDMFNHEILICLVEDLFKGELKKIISIQFQLVGNPKILEYSYRARYYDELPKFACLECGAKTMHKSKSCIECREGNKENIEE</sequence>
<organism evidence="1">
    <name type="scientific">Pithovirus LCPAC403</name>
    <dbReference type="NCBI Taxonomy" id="2506596"/>
    <lineage>
        <taxon>Viruses</taxon>
        <taxon>Pithoviruses</taxon>
    </lineage>
</organism>
<accession>A0A481ZE98</accession>
<name>A0A481ZE98_9VIRU</name>
<dbReference type="EMBL" id="MK500588">
    <property type="protein sequence ID" value="QBK92961.1"/>
    <property type="molecule type" value="Genomic_DNA"/>
</dbReference>
<proteinExistence type="predicted"/>
<evidence type="ECO:0000313" key="1">
    <source>
        <dbReference type="EMBL" id="QBK92961.1"/>
    </source>
</evidence>